<dbReference type="Gene3D" id="3.60.130.10">
    <property type="entry name" value="Clavaminate synthase-like"/>
    <property type="match status" value="1"/>
</dbReference>
<dbReference type="Pfam" id="PF02668">
    <property type="entry name" value="TauD"/>
    <property type="match status" value="1"/>
</dbReference>
<evidence type="ECO:0000256" key="2">
    <source>
        <dbReference type="ARBA" id="ARBA00022723"/>
    </source>
</evidence>
<dbReference type="InterPro" id="IPR042098">
    <property type="entry name" value="TauD-like_sf"/>
</dbReference>
<dbReference type="GO" id="GO:0051213">
    <property type="term" value="F:dioxygenase activity"/>
    <property type="evidence" value="ECO:0007669"/>
    <property type="project" value="UniProtKB-KW"/>
</dbReference>
<gene>
    <name evidence="7" type="ORF">GSF22_15190</name>
</gene>
<dbReference type="SUPFAM" id="SSF51197">
    <property type="entry name" value="Clavaminate synthase-like"/>
    <property type="match status" value="1"/>
</dbReference>
<proteinExistence type="inferred from homology"/>
<keyword evidence="3 7" id="KW-0223">Dioxygenase</keyword>
<organism evidence="7 8">
    <name type="scientific">Micromonospora echinofusca</name>
    <dbReference type="NCBI Taxonomy" id="47858"/>
    <lineage>
        <taxon>Bacteria</taxon>
        <taxon>Bacillati</taxon>
        <taxon>Actinomycetota</taxon>
        <taxon>Actinomycetes</taxon>
        <taxon>Micromonosporales</taxon>
        <taxon>Micromonosporaceae</taxon>
        <taxon>Micromonospora</taxon>
    </lineage>
</organism>
<evidence type="ECO:0000256" key="5">
    <source>
        <dbReference type="ARBA" id="ARBA00023004"/>
    </source>
</evidence>
<dbReference type="PANTHER" id="PTHR30468">
    <property type="entry name" value="ALPHA-KETOGLUTARATE-DEPENDENT SULFONATE DIOXYGENASE"/>
    <property type="match status" value="1"/>
</dbReference>
<dbReference type="EMBL" id="WVUH01000117">
    <property type="protein sequence ID" value="MBO4207345.1"/>
    <property type="molecule type" value="Genomic_DNA"/>
</dbReference>
<dbReference type="PANTHER" id="PTHR30468:SF1">
    <property type="entry name" value="ALPHA-KETOGLUTARATE-DEPENDENT SULFONATE DIOXYGENASE"/>
    <property type="match status" value="1"/>
</dbReference>
<comment type="caution">
    <text evidence="7">The sequence shown here is derived from an EMBL/GenBank/DDBJ whole genome shotgun (WGS) entry which is preliminary data.</text>
</comment>
<evidence type="ECO:0000256" key="1">
    <source>
        <dbReference type="ARBA" id="ARBA00005896"/>
    </source>
</evidence>
<dbReference type="InterPro" id="IPR003819">
    <property type="entry name" value="TauD/TfdA-like"/>
</dbReference>
<protein>
    <submittedName>
        <fullName evidence="7">Taurine dioxygenase</fullName>
    </submittedName>
</protein>
<reference evidence="7 8" key="1">
    <citation type="submission" date="2019-12" db="EMBL/GenBank/DDBJ databases">
        <title>Whole genome sequencing of endophytic Actinobacterium Micromonospora sp. MPMI6T.</title>
        <authorList>
            <person name="Evv R."/>
            <person name="Podile A.R."/>
        </authorList>
    </citation>
    <scope>NUCLEOTIDE SEQUENCE [LARGE SCALE GENOMIC DNA]</scope>
    <source>
        <strain evidence="7 8">MPMI6</strain>
    </source>
</reference>
<name>A0ABS3VS68_MICEH</name>
<keyword evidence="8" id="KW-1185">Reference proteome</keyword>
<evidence type="ECO:0000259" key="6">
    <source>
        <dbReference type="Pfam" id="PF02668"/>
    </source>
</evidence>
<comment type="similarity">
    <text evidence="1">Belongs to the TfdA dioxygenase family.</text>
</comment>
<dbReference type="RefSeq" id="WP_208814239.1">
    <property type="nucleotide sequence ID" value="NZ_WVUH01000117.1"/>
</dbReference>
<evidence type="ECO:0000313" key="8">
    <source>
        <dbReference type="Proteomes" id="UP000823521"/>
    </source>
</evidence>
<evidence type="ECO:0000256" key="3">
    <source>
        <dbReference type="ARBA" id="ARBA00022964"/>
    </source>
</evidence>
<keyword evidence="2" id="KW-0479">Metal-binding</keyword>
<dbReference type="Proteomes" id="UP000823521">
    <property type="component" value="Unassembled WGS sequence"/>
</dbReference>
<dbReference type="InterPro" id="IPR051323">
    <property type="entry name" value="AtsK-like"/>
</dbReference>
<accession>A0ABS3VS68</accession>
<evidence type="ECO:0000313" key="7">
    <source>
        <dbReference type="EMBL" id="MBO4207345.1"/>
    </source>
</evidence>
<keyword evidence="5" id="KW-0408">Iron</keyword>
<keyword evidence="4" id="KW-0560">Oxidoreductase</keyword>
<sequence>MPGSTSSTLFEVRPVSGALGAEVHGVDLAHLTDAGFAELHRLLLEHLVIFVVGQQDLPPAAHVAFGRRFGEVELHPYLPRLDGHPEIVVIDSDNGGKVDIWHTDMTFHTSPPLASILQIVQCPPVGGDTVWTNQYLVYEQLSAPMRDLLDGLTAIHVIRIGNEFTSRAEHPVVRVHPETGRRALYVNRLFTSHIPQLTRNESDALLDHLFDFSEQPQFTCRYRWRSGDVAVWDNRVTQHYAVNDYVGRRLGQRVTVLGDQPAGDPPRWPHYQAVPGQRYWPSRTNAVENY</sequence>
<evidence type="ECO:0000256" key="4">
    <source>
        <dbReference type="ARBA" id="ARBA00023002"/>
    </source>
</evidence>
<feature type="domain" description="TauD/TfdA-like" evidence="6">
    <location>
        <begin position="11"/>
        <end position="255"/>
    </location>
</feature>